<feature type="transmembrane region" description="Helical" evidence="8">
    <location>
        <begin position="347"/>
        <end position="365"/>
    </location>
</feature>
<sequence length="374" mass="42091">MDANESAFGCVANADIPYVETAIWIHAYVFASLFILLVVVSSFTSFRMFREKRNVKFLLTVEILMIIFGLMRALFLLADPYRVREVLPALFVQFLEDLAVPCLTSAFVLVQTTFWQLTKIRRLEFQRLPVLIGTIAAHFVLIAVIDILVVFVAGTCMLLLVCQALTTLWGFALSLGFFWTVRSLHIIERGHRSTLRTAAAGNFHLQKASQDQSRTSPNNLPVTLEGGVSGVSHSTDVPARIQSISVEINENDNKQQSENVSNRTDSSQPNDRKTELASNDVVPPRSSPRRMRTFGRRPNPLRKVMIVGVMTSCIGFLCFLLGIYGMIVFNNPLQPVEDVMGWFVYQTLQRSVEFGFGITLSYLAWQRNTPTSNR</sequence>
<keyword evidence="6 8" id="KW-0472">Membrane</keyword>
<dbReference type="InterPro" id="IPR052836">
    <property type="entry name" value="PRRT_domain-containing"/>
</dbReference>
<dbReference type="RefSeq" id="XP_038044145.1">
    <property type="nucleotide sequence ID" value="XM_038188217.1"/>
</dbReference>
<keyword evidence="3 8" id="KW-0812">Transmembrane</keyword>
<keyword evidence="5 8" id="KW-1133">Transmembrane helix</keyword>
<evidence type="ECO:0000256" key="7">
    <source>
        <dbReference type="SAM" id="MobiDB-lite"/>
    </source>
</evidence>
<dbReference type="OrthoDB" id="10066605at2759"/>
<dbReference type="PANTHER" id="PTHR35578:SF6">
    <property type="entry name" value="PROLINE-RICH TRANSMEMBRANE PROTEIN 4"/>
    <property type="match status" value="1"/>
</dbReference>
<evidence type="ECO:0000256" key="2">
    <source>
        <dbReference type="ARBA" id="ARBA00022553"/>
    </source>
</evidence>
<dbReference type="EnsemblMetazoa" id="XM_038188217.1">
    <property type="protein sequence ID" value="XP_038044145.1"/>
    <property type="gene ID" value="LOC119718795"/>
</dbReference>
<keyword evidence="4" id="KW-0732">Signal</keyword>
<keyword evidence="11" id="KW-1185">Reference proteome</keyword>
<evidence type="ECO:0000256" key="3">
    <source>
        <dbReference type="ARBA" id="ARBA00022692"/>
    </source>
</evidence>
<dbReference type="Pfam" id="PF25987">
    <property type="entry name" value="PRRT3"/>
    <property type="match status" value="1"/>
</dbReference>
<evidence type="ECO:0000313" key="11">
    <source>
        <dbReference type="Proteomes" id="UP000887568"/>
    </source>
</evidence>
<evidence type="ECO:0000256" key="1">
    <source>
        <dbReference type="ARBA" id="ARBA00004141"/>
    </source>
</evidence>
<reference evidence="10" key="1">
    <citation type="submission" date="2022-11" db="UniProtKB">
        <authorList>
            <consortium name="EnsemblMetazoa"/>
        </authorList>
    </citation>
    <scope>IDENTIFICATION</scope>
</reference>
<proteinExistence type="predicted"/>
<evidence type="ECO:0000256" key="8">
    <source>
        <dbReference type="SAM" id="Phobius"/>
    </source>
</evidence>
<dbReference type="OMA" id="KIRIMEM"/>
<evidence type="ECO:0000256" key="6">
    <source>
        <dbReference type="ARBA" id="ARBA00023136"/>
    </source>
</evidence>
<evidence type="ECO:0000256" key="5">
    <source>
        <dbReference type="ARBA" id="ARBA00022989"/>
    </source>
</evidence>
<feature type="transmembrane region" description="Helical" evidence="8">
    <location>
        <begin position="158"/>
        <end position="181"/>
    </location>
</feature>
<evidence type="ECO:0000313" key="10">
    <source>
        <dbReference type="EnsemblMetazoa" id="XP_038044145.1"/>
    </source>
</evidence>
<dbReference type="Proteomes" id="UP000887568">
    <property type="component" value="Unplaced"/>
</dbReference>
<dbReference type="AlphaFoldDB" id="A0A913Z0F1"/>
<feature type="transmembrane region" description="Helical" evidence="8">
    <location>
        <begin position="130"/>
        <end position="152"/>
    </location>
</feature>
<feature type="transmembrane region" description="Helical" evidence="8">
    <location>
        <begin position="304"/>
        <end position="327"/>
    </location>
</feature>
<organism evidence="10 11">
    <name type="scientific">Patiria miniata</name>
    <name type="common">Bat star</name>
    <name type="synonym">Asterina miniata</name>
    <dbReference type="NCBI Taxonomy" id="46514"/>
    <lineage>
        <taxon>Eukaryota</taxon>
        <taxon>Metazoa</taxon>
        <taxon>Echinodermata</taxon>
        <taxon>Eleutherozoa</taxon>
        <taxon>Asterozoa</taxon>
        <taxon>Asteroidea</taxon>
        <taxon>Valvatacea</taxon>
        <taxon>Valvatida</taxon>
        <taxon>Asterinidae</taxon>
        <taxon>Patiria</taxon>
    </lineage>
</organism>
<dbReference type="PANTHER" id="PTHR35578">
    <property type="entry name" value="PROLINE-RICH TRANSMEMBRANE PROTEIN 4-RELATED"/>
    <property type="match status" value="1"/>
</dbReference>
<accession>A0A913Z0F1</accession>
<dbReference type="GeneID" id="119718795"/>
<dbReference type="RefSeq" id="XP_038044143.1">
    <property type="nucleotide sequence ID" value="XM_038188215.1"/>
</dbReference>
<feature type="compositionally biased region" description="Polar residues" evidence="7">
    <location>
        <begin position="207"/>
        <end position="221"/>
    </location>
</feature>
<dbReference type="EnsemblMetazoa" id="XM_038188215.1">
    <property type="protein sequence ID" value="XP_038044143.1"/>
    <property type="gene ID" value="LOC119718795"/>
</dbReference>
<feature type="transmembrane region" description="Helical" evidence="8">
    <location>
        <begin position="57"/>
        <end position="78"/>
    </location>
</feature>
<feature type="region of interest" description="Disordered" evidence="7">
    <location>
        <begin position="206"/>
        <end position="234"/>
    </location>
</feature>
<keyword evidence="2" id="KW-0597">Phosphoprotein</keyword>
<name>A0A913Z0F1_PATMI</name>
<evidence type="ECO:0000259" key="9">
    <source>
        <dbReference type="Pfam" id="PF25987"/>
    </source>
</evidence>
<feature type="transmembrane region" description="Helical" evidence="8">
    <location>
        <begin position="23"/>
        <end position="45"/>
    </location>
</feature>
<feature type="region of interest" description="Disordered" evidence="7">
    <location>
        <begin position="251"/>
        <end position="296"/>
    </location>
</feature>
<protein>
    <recommendedName>
        <fullName evidence="9">Proline-rich transmembrane protein 3/4 domain-containing protein</fullName>
    </recommendedName>
</protein>
<evidence type="ECO:0000256" key="4">
    <source>
        <dbReference type="ARBA" id="ARBA00022729"/>
    </source>
</evidence>
<feature type="compositionally biased region" description="Polar residues" evidence="7">
    <location>
        <begin position="251"/>
        <end position="269"/>
    </location>
</feature>
<dbReference type="InterPro" id="IPR059081">
    <property type="entry name" value="PRRT3-4"/>
</dbReference>
<feature type="domain" description="Proline-rich transmembrane protein 3/4" evidence="9">
    <location>
        <begin position="25"/>
        <end position="215"/>
    </location>
</feature>
<comment type="subcellular location">
    <subcellularLocation>
        <location evidence="1">Membrane</location>
        <topology evidence="1">Multi-pass membrane protein</topology>
    </subcellularLocation>
</comment>
<feature type="transmembrane region" description="Helical" evidence="8">
    <location>
        <begin position="98"/>
        <end position="118"/>
    </location>
</feature>